<evidence type="ECO:0000313" key="1">
    <source>
        <dbReference type="EMBL" id="VDM84598.1"/>
    </source>
</evidence>
<gene>
    <name evidence="1" type="ORF">SVUK_LOCUS19596</name>
</gene>
<feature type="non-terminal residue" evidence="1">
    <location>
        <position position="115"/>
    </location>
</feature>
<dbReference type="Proteomes" id="UP000270094">
    <property type="component" value="Unassembled WGS sequence"/>
</dbReference>
<evidence type="ECO:0000313" key="2">
    <source>
        <dbReference type="Proteomes" id="UP000270094"/>
    </source>
</evidence>
<sequence length="115" mass="12118">MEVESHKSQLQPLLAQADALDRDVEAAENVVDALISRTLTDPAIARATRQDLADRDAQFAALSQRAAAIHAALPGKSSASRDTTLSALGDKLSRLESMLISSHGTPSRSIADATP</sequence>
<accession>A0A3P7LZS4</accession>
<reference evidence="1 2" key="1">
    <citation type="submission" date="2018-11" db="EMBL/GenBank/DDBJ databases">
        <authorList>
            <consortium name="Pathogen Informatics"/>
        </authorList>
    </citation>
    <scope>NUCLEOTIDE SEQUENCE [LARGE SCALE GENOMIC DNA]</scope>
</reference>
<proteinExistence type="predicted"/>
<keyword evidence="2" id="KW-1185">Reference proteome</keyword>
<name>A0A3P7LZS4_STRVU</name>
<dbReference type="EMBL" id="UYYB01131364">
    <property type="protein sequence ID" value="VDM84598.1"/>
    <property type="molecule type" value="Genomic_DNA"/>
</dbReference>
<dbReference type="AlphaFoldDB" id="A0A3P7LZS4"/>
<protein>
    <submittedName>
        <fullName evidence="1">Uncharacterized protein</fullName>
    </submittedName>
</protein>
<organism evidence="1 2">
    <name type="scientific">Strongylus vulgaris</name>
    <name type="common">Blood worm</name>
    <dbReference type="NCBI Taxonomy" id="40348"/>
    <lineage>
        <taxon>Eukaryota</taxon>
        <taxon>Metazoa</taxon>
        <taxon>Ecdysozoa</taxon>
        <taxon>Nematoda</taxon>
        <taxon>Chromadorea</taxon>
        <taxon>Rhabditida</taxon>
        <taxon>Rhabditina</taxon>
        <taxon>Rhabditomorpha</taxon>
        <taxon>Strongyloidea</taxon>
        <taxon>Strongylidae</taxon>
        <taxon>Strongylus</taxon>
    </lineage>
</organism>
<dbReference type="OrthoDB" id="5865300at2759"/>